<dbReference type="Proteomes" id="UP000785679">
    <property type="component" value="Unassembled WGS sequence"/>
</dbReference>
<dbReference type="EMBL" id="RRYP01000481">
    <property type="protein sequence ID" value="TNV87363.1"/>
    <property type="molecule type" value="Genomic_DNA"/>
</dbReference>
<accession>A0A8J8TAI7</accession>
<dbReference type="AlphaFoldDB" id="A0A8J8TAI7"/>
<reference evidence="2" key="1">
    <citation type="submission" date="2019-06" db="EMBL/GenBank/DDBJ databases">
        <authorList>
            <person name="Zheng W."/>
        </authorList>
    </citation>
    <scope>NUCLEOTIDE SEQUENCE</scope>
    <source>
        <strain evidence="2">QDHG01</strain>
    </source>
</reference>
<evidence type="ECO:0000313" key="3">
    <source>
        <dbReference type="Proteomes" id="UP000785679"/>
    </source>
</evidence>
<protein>
    <submittedName>
        <fullName evidence="2">Uncharacterized protein</fullName>
    </submittedName>
</protein>
<name>A0A8J8TAI7_HALGN</name>
<keyword evidence="3" id="KW-1185">Reference proteome</keyword>
<keyword evidence="1" id="KW-0472">Membrane</keyword>
<feature type="transmembrane region" description="Helical" evidence="1">
    <location>
        <begin position="15"/>
        <end position="35"/>
    </location>
</feature>
<organism evidence="2 3">
    <name type="scientific">Halteria grandinella</name>
    <dbReference type="NCBI Taxonomy" id="5974"/>
    <lineage>
        <taxon>Eukaryota</taxon>
        <taxon>Sar</taxon>
        <taxon>Alveolata</taxon>
        <taxon>Ciliophora</taxon>
        <taxon>Intramacronucleata</taxon>
        <taxon>Spirotrichea</taxon>
        <taxon>Stichotrichia</taxon>
        <taxon>Sporadotrichida</taxon>
        <taxon>Halteriidae</taxon>
        <taxon>Halteria</taxon>
    </lineage>
</organism>
<sequence>MIAVFKRFNGNLSLIWRYSATLYLLFLINQSSFVGGSRKHLILLKDSPLQAAKSYYSGGRTSQDRRSSLWCQPFAAYYLIPNYKCYDGGYVDLFIGISREYGFPPIYHYGRKTSIYLILQLKKHLQGSIGQLALAQNWQTRTFDKHLRVLQS</sequence>
<evidence type="ECO:0000256" key="1">
    <source>
        <dbReference type="SAM" id="Phobius"/>
    </source>
</evidence>
<comment type="caution">
    <text evidence="2">The sequence shown here is derived from an EMBL/GenBank/DDBJ whole genome shotgun (WGS) entry which is preliminary data.</text>
</comment>
<gene>
    <name evidence="2" type="ORF">FGO68_gene15644</name>
</gene>
<keyword evidence="1" id="KW-0812">Transmembrane</keyword>
<evidence type="ECO:0000313" key="2">
    <source>
        <dbReference type="EMBL" id="TNV87363.1"/>
    </source>
</evidence>
<proteinExistence type="predicted"/>
<keyword evidence="1" id="KW-1133">Transmembrane helix</keyword>